<sequence length="650" mass="73715">MEYHSKDLSPCSSTSSSDTVPTRSVDKAPLVTKGPKTHEPWDFRTHVLATSTFPSTSILKGKHKRASPTCTCEDGNTHRNLFAAMQTVIGPHVRDPYKPLEGLKVCWDAENIWECKIPREISGLQKRLEFKDLPDVGRAEIVLWKGTYWFKRLCSPDRKGQKFGRNGLAMLRLLAGLQSYSGPERIDQLVKMKIHKGSVNKLRSMLAVVDGLLMQIILSFPGGDELDWKTVDRMTNSLLSCMLPDQFRDKGDNRLTTFEKVKKIRSGIKEQGFNPVGRFESVEVPQELSFFRSIIRKLEKNDSPFMAYQVMTLSQTRASGVPPRSVYFKTLEKIRRILQETPSPETYSLFRPFIRPAMDLMYSEVLSSLGGNENRDRFFESCVKAAKISLSDSAEFFTKHEDGGKLEAARLVLKDLKEIDKIDLVTGLKSGKLVRSDSNQGEMLFMWACNQFHDRNLCYDRNLMSVRISLVAELGKYRAITVSHLAHAVLLHVLSHVFLEFLRVIPSSESGVKAANHAWNFFKRLSHKNPSGNFIFGTEGFMFSTDWEQATDFVDHDVGRALLANLCRLFGIPRWYAETCTFALCAPRQVEYLDPEGKTLEFFLTKRGMLMGDPVTKVILHTYHLVCRTAAKQLVNLAKQAPDALTSYLT</sequence>
<evidence type="ECO:0000313" key="2">
    <source>
        <dbReference type="EMBL" id="QIR30284.1"/>
    </source>
</evidence>
<dbReference type="EMBL" id="MN539822">
    <property type="protein sequence ID" value="QIR30284.1"/>
    <property type="molecule type" value="Genomic_RNA"/>
</dbReference>
<proteinExistence type="predicted"/>
<accession>A0A6G9RWM8</accession>
<feature type="region of interest" description="Disordered" evidence="1">
    <location>
        <begin position="1"/>
        <end position="37"/>
    </location>
</feature>
<organism evidence="2">
    <name type="scientific">Downy mildew lesion associated splipalmivirus 5</name>
    <dbReference type="NCBI Taxonomy" id="2719530"/>
    <lineage>
        <taxon>Viruses</taxon>
        <taxon>Riboviria</taxon>
        <taxon>Orthornavirae</taxon>
        <taxon>Lenarviricota</taxon>
        <taxon>Amabiliviricetes</taxon>
        <taxon>Wolframvirales</taxon>
        <taxon>Narnaviridae</taxon>
        <taxon>Narnavirus</taxon>
    </lineage>
</organism>
<feature type="compositionally biased region" description="Low complexity" evidence="1">
    <location>
        <begin position="8"/>
        <end position="23"/>
    </location>
</feature>
<dbReference type="GO" id="GO:0003968">
    <property type="term" value="F:RNA-directed RNA polymerase activity"/>
    <property type="evidence" value="ECO:0007669"/>
    <property type="project" value="UniProtKB-KW"/>
</dbReference>
<keyword evidence="2" id="KW-0696">RNA-directed RNA polymerase</keyword>
<protein>
    <submittedName>
        <fullName evidence="2">RNA-dependent RNA polymerase</fullName>
    </submittedName>
</protein>
<name>A0A6G9RWM8_9VIRU</name>
<reference evidence="2" key="1">
    <citation type="journal article" date="2020" name="Virus Evol.">
        <title>Analysis of the virome associated to grapevine downy mildew lesions reveals new mycovirus lineages.</title>
        <authorList>
            <person name="Chiapello M."/>
            <person name="Rodriguez-Romero J."/>
            <person name="Ayllon M.A."/>
            <person name="Turina M."/>
        </authorList>
    </citation>
    <scope>NUCLEOTIDE SEQUENCE</scope>
    <source>
        <strain evidence="2">DMG-B_DN38925</strain>
    </source>
</reference>
<keyword evidence="2" id="KW-0548">Nucleotidyltransferase</keyword>
<evidence type="ECO:0000256" key="1">
    <source>
        <dbReference type="SAM" id="MobiDB-lite"/>
    </source>
</evidence>
<keyword evidence="2" id="KW-0808">Transferase</keyword>